<keyword evidence="4 7" id="KW-0808">Transferase</keyword>
<proteinExistence type="inferred from homology"/>
<gene>
    <name evidence="7" type="primary">metXA</name>
    <name evidence="10" type="ORF">EHQ30_15440</name>
</gene>
<dbReference type="GO" id="GO:0004414">
    <property type="term" value="F:homoserine O-acetyltransferase activity"/>
    <property type="evidence" value="ECO:0007669"/>
    <property type="project" value="UniProtKB-UniRule"/>
</dbReference>
<evidence type="ECO:0000256" key="8">
    <source>
        <dbReference type="PIRSR" id="PIRSR000443-1"/>
    </source>
</evidence>
<dbReference type="Gene3D" id="1.10.1740.110">
    <property type="match status" value="1"/>
</dbReference>
<comment type="caution">
    <text evidence="7">Lacks conserved residue(s) required for the propagation of feature annotation.</text>
</comment>
<dbReference type="InterPro" id="IPR000073">
    <property type="entry name" value="AB_hydrolase_1"/>
</dbReference>
<keyword evidence="11" id="KW-1185">Reference proteome</keyword>
<dbReference type="PANTHER" id="PTHR32268:SF11">
    <property type="entry name" value="HOMOSERINE O-ACETYLTRANSFERASE"/>
    <property type="match status" value="1"/>
</dbReference>
<dbReference type="GO" id="GO:0005737">
    <property type="term" value="C:cytoplasm"/>
    <property type="evidence" value="ECO:0007669"/>
    <property type="project" value="UniProtKB-SubCell"/>
</dbReference>
<evidence type="ECO:0000313" key="11">
    <source>
        <dbReference type="Proteomes" id="UP000297891"/>
    </source>
</evidence>
<dbReference type="UniPathway" id="UPA00051">
    <property type="reaction ID" value="UER00074"/>
</dbReference>
<sequence length="378" mass="41705">MPTSEQNEFSHGSVGVVYTQVIQFDSLTLEGGETITPLEIAYETYGTLNEKKDNAILVCHALSGDAHAAGFHEGDKRPGYWDYYIGPGKAFDTNRYFIISSNVIGGCKGSSGPLTINGKNGKPFQSTFPFVSIGDMVNAQEKLISHFGIHKLFAVAGGSMGGMQALQWSVAYPDRLKNCIVMASSSEHSAQQIAFNEVGRQAILSDPNWNQGLYTQDNRPSKGLALARMMGHITYLSDEMMREKFGRKPPKGNIQSTDFAVGSYLIYQGESFVDRFDANSYIYVTKALDHFSLGTGKELTKVLSKVRCRFLVVAYTSDWLYPPYQSEEIVKSLEVNAVPVSFVELNNPAGHDSFLLPSEQQDSILRDFLSSTDEGVFL</sequence>
<evidence type="ECO:0000256" key="4">
    <source>
        <dbReference type="ARBA" id="ARBA00022679"/>
    </source>
</evidence>
<dbReference type="FunFam" id="1.10.1740.110:FF:000001">
    <property type="entry name" value="Homoserine O-acetyltransferase"/>
    <property type="match status" value="1"/>
</dbReference>
<keyword evidence="2 7" id="KW-0963">Cytoplasm</keyword>
<evidence type="ECO:0000256" key="1">
    <source>
        <dbReference type="ARBA" id="ARBA00011738"/>
    </source>
</evidence>
<dbReference type="GO" id="GO:0009086">
    <property type="term" value="P:methionine biosynthetic process"/>
    <property type="evidence" value="ECO:0007669"/>
    <property type="project" value="UniProtKB-UniRule"/>
</dbReference>
<reference evidence="10" key="1">
    <citation type="journal article" date="2019" name="PLoS Negl. Trop. Dis.">
        <title>Revisiting the worldwide diversity of Leptospira species in the environment.</title>
        <authorList>
            <person name="Vincent A.T."/>
            <person name="Schiettekatte O."/>
            <person name="Bourhy P."/>
            <person name="Veyrier F.J."/>
            <person name="Picardeau M."/>
        </authorList>
    </citation>
    <scope>NUCLEOTIDE SEQUENCE [LARGE SCALE GENOMIC DNA]</scope>
    <source>
        <strain evidence="10">201800277</strain>
    </source>
</reference>
<keyword evidence="3 7" id="KW-0028">Amino-acid biosynthesis</keyword>
<comment type="caution">
    <text evidence="10">The sequence shown here is derived from an EMBL/GenBank/DDBJ whole genome shotgun (WGS) entry which is preliminary data.</text>
</comment>
<feature type="active site" evidence="7 8">
    <location>
        <position position="351"/>
    </location>
</feature>
<evidence type="ECO:0000259" key="9">
    <source>
        <dbReference type="Pfam" id="PF00561"/>
    </source>
</evidence>
<evidence type="ECO:0000256" key="2">
    <source>
        <dbReference type="ARBA" id="ARBA00022490"/>
    </source>
</evidence>
<dbReference type="NCBIfam" id="TIGR01392">
    <property type="entry name" value="homoserO_Ac_trn"/>
    <property type="match status" value="1"/>
</dbReference>
<evidence type="ECO:0000313" key="10">
    <source>
        <dbReference type="EMBL" id="TGK91601.1"/>
    </source>
</evidence>
<dbReference type="InterPro" id="IPR008220">
    <property type="entry name" value="HAT_MetX-like"/>
</dbReference>
<comment type="catalytic activity">
    <reaction evidence="7">
        <text>L-homoserine + acetyl-CoA = O-acetyl-L-homoserine + CoA</text>
        <dbReference type="Rhea" id="RHEA:13701"/>
        <dbReference type="ChEBI" id="CHEBI:57287"/>
        <dbReference type="ChEBI" id="CHEBI:57288"/>
        <dbReference type="ChEBI" id="CHEBI:57476"/>
        <dbReference type="ChEBI" id="CHEBI:57716"/>
        <dbReference type="EC" id="2.3.1.31"/>
    </reaction>
</comment>
<organism evidence="10 11">
    <name type="scientific">Leptospira brenneri</name>
    <dbReference type="NCBI Taxonomy" id="2023182"/>
    <lineage>
        <taxon>Bacteria</taxon>
        <taxon>Pseudomonadati</taxon>
        <taxon>Spirochaetota</taxon>
        <taxon>Spirochaetia</taxon>
        <taxon>Leptospirales</taxon>
        <taxon>Leptospiraceae</taxon>
        <taxon>Leptospira</taxon>
    </lineage>
</organism>
<feature type="domain" description="AB hydrolase-1" evidence="9">
    <location>
        <begin position="55"/>
        <end position="355"/>
    </location>
</feature>
<feature type="binding site" evidence="7">
    <location>
        <position position="228"/>
    </location>
    <ligand>
        <name>substrate</name>
    </ligand>
</feature>
<dbReference type="EMBL" id="RQFP01000014">
    <property type="protein sequence ID" value="TGK91601.1"/>
    <property type="molecule type" value="Genomic_DNA"/>
</dbReference>
<dbReference type="EC" id="2.3.1.31" evidence="7"/>
<dbReference type="PANTHER" id="PTHR32268">
    <property type="entry name" value="HOMOSERINE O-ACETYLTRANSFERASE"/>
    <property type="match status" value="1"/>
</dbReference>
<evidence type="ECO:0000256" key="3">
    <source>
        <dbReference type="ARBA" id="ARBA00022605"/>
    </source>
</evidence>
<dbReference type="GO" id="GO:0009092">
    <property type="term" value="P:homoserine metabolic process"/>
    <property type="evidence" value="ECO:0007669"/>
    <property type="project" value="TreeGrafter"/>
</dbReference>
<dbReference type="Pfam" id="PF00561">
    <property type="entry name" value="Abhydrolase_1"/>
    <property type="match status" value="1"/>
</dbReference>
<dbReference type="RefSeq" id="WP_100790149.1">
    <property type="nucleotide sequence ID" value="NZ_NPDQ01000003.1"/>
</dbReference>
<feature type="active site" description="Nucleophile" evidence="7 8">
    <location>
        <position position="159"/>
    </location>
</feature>
<comment type="function">
    <text evidence="7">Transfers an acetyl group from acetyl-CoA to L-homoserine, forming acetyl-L-homoserine.</text>
</comment>
<evidence type="ECO:0000256" key="5">
    <source>
        <dbReference type="ARBA" id="ARBA00023167"/>
    </source>
</evidence>
<dbReference type="AlphaFoldDB" id="A0A2M9Y2Y3"/>
<evidence type="ECO:0000256" key="6">
    <source>
        <dbReference type="ARBA" id="ARBA00023315"/>
    </source>
</evidence>
<dbReference type="OrthoDB" id="9800754at2"/>
<dbReference type="HAMAP" id="MF_00296">
    <property type="entry name" value="MetX_acyltransf"/>
    <property type="match status" value="1"/>
</dbReference>
<feature type="active site" evidence="7 8">
    <location>
        <position position="318"/>
    </location>
</feature>
<dbReference type="Proteomes" id="UP000297891">
    <property type="component" value="Unassembled WGS sequence"/>
</dbReference>
<protein>
    <recommendedName>
        <fullName evidence="7">Homoserine O-acetyltransferase</fullName>
        <shortName evidence="7">HAT</shortName>
        <ecNumber evidence="7">2.3.1.31</ecNumber>
    </recommendedName>
    <alternativeName>
        <fullName evidence="7">Homoserine transacetylase</fullName>
        <shortName evidence="7">HTA</shortName>
    </alternativeName>
</protein>
<dbReference type="PIRSF" id="PIRSF000443">
    <property type="entry name" value="Homoser_Ac_trans"/>
    <property type="match status" value="1"/>
</dbReference>
<evidence type="ECO:0000256" key="7">
    <source>
        <dbReference type="HAMAP-Rule" id="MF_00296"/>
    </source>
</evidence>
<dbReference type="NCBIfam" id="NF001209">
    <property type="entry name" value="PRK00175.1"/>
    <property type="match status" value="1"/>
</dbReference>
<keyword evidence="6 7" id="KW-0012">Acyltransferase</keyword>
<comment type="similarity">
    <text evidence="7">Belongs to the AB hydrolase superfamily. MetX family.</text>
</comment>
<keyword evidence="5 7" id="KW-0486">Methionine biosynthesis</keyword>
<accession>A0A2M9Y2Y3</accession>
<dbReference type="InterPro" id="IPR029058">
    <property type="entry name" value="AB_hydrolase_fold"/>
</dbReference>
<feature type="binding site" evidence="7">
    <location>
        <position position="352"/>
    </location>
    <ligand>
        <name>substrate</name>
    </ligand>
</feature>
<comment type="pathway">
    <text evidence="7">Amino-acid biosynthesis; L-methionine biosynthesis via de novo pathway; O-acetyl-L-homoserine from L-homoserine: step 1/1.</text>
</comment>
<dbReference type="Gene3D" id="3.40.50.1820">
    <property type="entry name" value="alpha/beta hydrolase"/>
    <property type="match status" value="1"/>
</dbReference>
<name>A0A2M9Y2Y3_9LEPT</name>
<dbReference type="SUPFAM" id="SSF53474">
    <property type="entry name" value="alpha/beta-Hydrolases"/>
    <property type="match status" value="1"/>
</dbReference>
<comment type="subcellular location">
    <subcellularLocation>
        <location evidence="7">Cytoplasm</location>
    </subcellularLocation>
</comment>
<comment type="subunit">
    <text evidence="1 7">Homodimer.</text>
</comment>